<feature type="region of interest" description="Disordered" evidence="1">
    <location>
        <begin position="198"/>
        <end position="222"/>
    </location>
</feature>
<keyword evidence="3" id="KW-1185">Reference proteome</keyword>
<evidence type="ECO:0000313" key="3">
    <source>
        <dbReference type="Proteomes" id="UP001208114"/>
    </source>
</evidence>
<feature type="compositionally biased region" description="Basic and acidic residues" evidence="1">
    <location>
        <begin position="201"/>
        <end position="215"/>
    </location>
</feature>
<gene>
    <name evidence="2" type="ORF">N0B16_08525</name>
</gene>
<sequence length="222" mass="25196">MINSLTRISIIFFISIGVFACSQEKKKFFNIQNVLAKITPNGPIDFWSLVYSNYGKNEVIRTSGVKKEDIPQFSGFNLVPAEDSFYYIVYSKGGKINYITQLSDLKGFIGKIDNAEEAALSAVLEGYLIDEQFVDVAGNYYEDSSNYYLDLGKVTSKECPYQKKHFTITVSKATGAITQTKENGTYIELYTKKCPNNPRLIKTEKKEEPKDEPKKNPVKKRK</sequence>
<dbReference type="Proteomes" id="UP001208114">
    <property type="component" value="Unassembled WGS sequence"/>
</dbReference>
<dbReference type="RefSeq" id="WP_262990401.1">
    <property type="nucleotide sequence ID" value="NZ_JAOTEN010000002.1"/>
</dbReference>
<reference evidence="3" key="1">
    <citation type="submission" date="2023-07" db="EMBL/GenBank/DDBJ databases">
        <title>Chryseobacterium sp. GMJ5 Genome sequencing and assembly.</title>
        <authorList>
            <person name="Jung Y."/>
        </authorList>
    </citation>
    <scope>NUCLEOTIDE SEQUENCE [LARGE SCALE GENOMIC DNA]</scope>
    <source>
        <strain evidence="3">GMJ5</strain>
    </source>
</reference>
<proteinExistence type="predicted"/>
<dbReference type="PROSITE" id="PS51257">
    <property type="entry name" value="PROKAR_LIPOPROTEIN"/>
    <property type="match status" value="1"/>
</dbReference>
<accession>A0ABT2VXX7</accession>
<comment type="caution">
    <text evidence="2">The sequence shown here is derived from an EMBL/GenBank/DDBJ whole genome shotgun (WGS) entry which is preliminary data.</text>
</comment>
<evidence type="ECO:0000313" key="2">
    <source>
        <dbReference type="EMBL" id="MCU7614483.1"/>
    </source>
</evidence>
<evidence type="ECO:0008006" key="4">
    <source>
        <dbReference type="Google" id="ProtNLM"/>
    </source>
</evidence>
<evidence type="ECO:0000256" key="1">
    <source>
        <dbReference type="SAM" id="MobiDB-lite"/>
    </source>
</evidence>
<name>A0ABT2VXX7_9FLAO</name>
<dbReference type="EMBL" id="JAOTEN010000002">
    <property type="protein sequence ID" value="MCU7614483.1"/>
    <property type="molecule type" value="Genomic_DNA"/>
</dbReference>
<protein>
    <recommendedName>
        <fullName evidence="4">Lipoprotein</fullName>
    </recommendedName>
</protein>
<organism evidence="2 3">
    <name type="scientific">Chryseobacterium gilvum</name>
    <dbReference type="NCBI Taxonomy" id="2976534"/>
    <lineage>
        <taxon>Bacteria</taxon>
        <taxon>Pseudomonadati</taxon>
        <taxon>Bacteroidota</taxon>
        <taxon>Flavobacteriia</taxon>
        <taxon>Flavobacteriales</taxon>
        <taxon>Weeksellaceae</taxon>
        <taxon>Chryseobacterium group</taxon>
        <taxon>Chryseobacterium</taxon>
    </lineage>
</organism>